<accession>F8P6H5</accession>
<gene>
    <name evidence="4" type="ORF">SERLADRAFT_452185</name>
</gene>
<evidence type="ECO:0008006" key="5">
    <source>
        <dbReference type="Google" id="ProtNLM"/>
    </source>
</evidence>
<dbReference type="KEGG" id="sla:SERLADRAFT_452185"/>
<dbReference type="PANTHER" id="PTHR11808">
    <property type="entry name" value="TRANS-SULFURATION ENZYME FAMILY MEMBER"/>
    <property type="match status" value="1"/>
</dbReference>
<evidence type="ECO:0000256" key="3">
    <source>
        <dbReference type="RuleBase" id="RU362118"/>
    </source>
</evidence>
<comment type="similarity">
    <text evidence="3">Belongs to the trans-sulfuration enzymes family.</text>
</comment>
<organism>
    <name type="scientific">Serpula lacrymans var. lacrymans (strain S7.9)</name>
    <name type="common">Dry rot fungus</name>
    <dbReference type="NCBI Taxonomy" id="578457"/>
    <lineage>
        <taxon>Eukaryota</taxon>
        <taxon>Fungi</taxon>
        <taxon>Dikarya</taxon>
        <taxon>Basidiomycota</taxon>
        <taxon>Agaricomycotina</taxon>
        <taxon>Agaricomycetes</taxon>
        <taxon>Agaricomycetidae</taxon>
        <taxon>Boletales</taxon>
        <taxon>Coniophorineae</taxon>
        <taxon>Serpulaceae</taxon>
        <taxon>Serpula</taxon>
    </lineage>
</organism>
<reference evidence="4" key="1">
    <citation type="submission" date="2011-04" db="EMBL/GenBank/DDBJ databases">
        <title>Evolution of plant cell wall degrading machinery underlies the functional diversity of forest fungi.</title>
        <authorList>
            <consortium name="US DOE Joint Genome Institute (JGI-PGF)"/>
            <person name="Eastwood D.C."/>
            <person name="Floudas D."/>
            <person name="Binder M."/>
            <person name="Majcherczyk A."/>
            <person name="Schneider P."/>
            <person name="Aerts A."/>
            <person name="Asiegbu F.O."/>
            <person name="Baker S.E."/>
            <person name="Barry K."/>
            <person name="Bendiksby M."/>
            <person name="Blumentritt M."/>
            <person name="Coutinho P.M."/>
            <person name="Cullen D."/>
            <person name="Cullen D."/>
            <person name="Gathman A."/>
            <person name="Goodell B."/>
            <person name="Henrissat B."/>
            <person name="Ihrmark K."/>
            <person name="Kauserud H."/>
            <person name="Kohler A."/>
            <person name="LaButti K."/>
            <person name="Lapidus A."/>
            <person name="Lavin J.L."/>
            <person name="Lee Y.-H."/>
            <person name="Lindquist E."/>
            <person name="Lilly W."/>
            <person name="Lucas S."/>
            <person name="Morin E."/>
            <person name="Murat C."/>
            <person name="Oguiza J.A."/>
            <person name="Park J."/>
            <person name="Pisabarro A.G."/>
            <person name="Riley R."/>
            <person name="Rosling A."/>
            <person name="Salamov A."/>
            <person name="Schmidt O."/>
            <person name="Schmutz J."/>
            <person name="Skrede I."/>
            <person name="Stenlid J."/>
            <person name="Wiebenga A."/>
            <person name="Xie X."/>
            <person name="Kues U."/>
            <person name="Hibbett D.S."/>
            <person name="Hoffmeister D."/>
            <person name="Hogberg N."/>
            <person name="Martin F."/>
            <person name="Grigoriev I.V."/>
            <person name="Watkinson S.C."/>
        </authorList>
    </citation>
    <scope>NUCLEOTIDE SEQUENCE</scope>
    <source>
        <strain evidence="4">S7.9</strain>
    </source>
</reference>
<dbReference type="Pfam" id="PF01053">
    <property type="entry name" value="Cys_Met_Meta_PP"/>
    <property type="match status" value="1"/>
</dbReference>
<dbReference type="GeneID" id="18816814"/>
<dbReference type="InterPro" id="IPR015421">
    <property type="entry name" value="PyrdxlP-dep_Trfase_major"/>
</dbReference>
<dbReference type="AlphaFoldDB" id="F8P6H5"/>
<dbReference type="Proteomes" id="UP000008064">
    <property type="component" value="Unassembled WGS sequence"/>
</dbReference>
<dbReference type="HOGENOM" id="CLU_1027377_0_0_1"/>
<dbReference type="GO" id="GO:0005737">
    <property type="term" value="C:cytoplasm"/>
    <property type="evidence" value="ECO:0007669"/>
    <property type="project" value="TreeGrafter"/>
</dbReference>
<dbReference type="Gene3D" id="3.40.640.10">
    <property type="entry name" value="Type I PLP-dependent aspartate aminotransferase-like (Major domain)"/>
    <property type="match status" value="1"/>
</dbReference>
<name>F8P6H5_SERL9</name>
<dbReference type="InterPro" id="IPR015424">
    <property type="entry name" value="PyrdxlP-dep_Trfase"/>
</dbReference>
<protein>
    <recommendedName>
        <fullName evidence="5">Cystathionine gamma-synthase</fullName>
    </recommendedName>
</protein>
<dbReference type="OrthoDB" id="3512640at2759"/>
<dbReference type="GO" id="GO:0019346">
    <property type="term" value="P:transsulfuration"/>
    <property type="evidence" value="ECO:0007669"/>
    <property type="project" value="InterPro"/>
</dbReference>
<sequence>MAKLNGTHLIHGDSGFPGTEVSPSISVTTTFRAPHPDEHAPGIDEFDWQNPSRNMYSRYTQNVSTRVEHVLNKINHGHAVTYSSGLAATYAALVHFKPKRIAITRGYPGCHASIAVYAKNRFEPTPIIGIDDEFQEGDLCWIETPINPTGESRDIQYYADKIHAVGGKLIVDSTFGPPPLQYPFKWGADCILHSGTKYFGGHSDLLAGILIVKTEQEWKDLFEDRCFLGNMMGSFESWLLLRSLRTLHLRVPRQSASGTELAQWLNRAVNIPVGQEYDGIPGGVVAKFRPR</sequence>
<dbReference type="PANTHER" id="PTHR11808:SF35">
    <property type="entry name" value="CYSTATHIONINE GAMMA-SYNTHASE (AFU_ORTHOLOGUE AFUA_7G01590)"/>
    <property type="match status" value="1"/>
</dbReference>
<evidence type="ECO:0000313" key="4">
    <source>
        <dbReference type="EMBL" id="EGO21042.1"/>
    </source>
</evidence>
<comment type="cofactor">
    <cofactor evidence="1 3">
        <name>pyridoxal 5'-phosphate</name>
        <dbReference type="ChEBI" id="CHEBI:597326"/>
    </cofactor>
</comment>
<evidence type="ECO:0000256" key="1">
    <source>
        <dbReference type="ARBA" id="ARBA00001933"/>
    </source>
</evidence>
<dbReference type="EMBL" id="GL945439">
    <property type="protein sequence ID" value="EGO21042.1"/>
    <property type="molecule type" value="Genomic_DNA"/>
</dbReference>
<evidence type="ECO:0000256" key="2">
    <source>
        <dbReference type="ARBA" id="ARBA00022898"/>
    </source>
</evidence>
<proteinExistence type="inferred from homology"/>
<dbReference type="RefSeq" id="XP_007321999.1">
    <property type="nucleotide sequence ID" value="XM_007321937.1"/>
</dbReference>
<keyword evidence="2 3" id="KW-0663">Pyridoxal phosphate</keyword>
<dbReference type="GO" id="GO:0030170">
    <property type="term" value="F:pyridoxal phosphate binding"/>
    <property type="evidence" value="ECO:0007669"/>
    <property type="project" value="InterPro"/>
</dbReference>
<dbReference type="GO" id="GO:0016846">
    <property type="term" value="F:carbon-sulfur lyase activity"/>
    <property type="evidence" value="ECO:0007669"/>
    <property type="project" value="TreeGrafter"/>
</dbReference>
<dbReference type="SUPFAM" id="SSF53383">
    <property type="entry name" value="PLP-dependent transferases"/>
    <property type="match status" value="1"/>
</dbReference>
<dbReference type="InterPro" id="IPR000277">
    <property type="entry name" value="Cys/Met-Metab_PyrdxlP-dep_enz"/>
</dbReference>